<dbReference type="SUPFAM" id="SSF51391">
    <property type="entry name" value="Thiamin phosphate synthase"/>
    <property type="match status" value="1"/>
</dbReference>
<feature type="domain" description="Thiamine phosphate synthase/TenI" evidence="3">
    <location>
        <begin position="22"/>
        <end position="201"/>
    </location>
</feature>
<dbReference type="InterPro" id="IPR013785">
    <property type="entry name" value="Aldolase_TIM"/>
</dbReference>
<evidence type="ECO:0000259" key="3">
    <source>
        <dbReference type="Pfam" id="PF02581"/>
    </source>
</evidence>
<comment type="pathway">
    <text evidence="1">Cofactor biosynthesis; thiamine diphosphate biosynthesis.</text>
</comment>
<proteinExistence type="predicted"/>
<dbReference type="Proteomes" id="UP001600943">
    <property type="component" value="Unassembled WGS sequence"/>
</dbReference>
<evidence type="ECO:0000313" key="5">
    <source>
        <dbReference type="Proteomes" id="UP001600943"/>
    </source>
</evidence>
<dbReference type="PANTHER" id="PTHR20857:SF15">
    <property type="entry name" value="THIAMINE-PHOSPHATE SYNTHASE"/>
    <property type="match status" value="1"/>
</dbReference>
<dbReference type="CDD" id="cd00564">
    <property type="entry name" value="TMP_TenI"/>
    <property type="match status" value="1"/>
</dbReference>
<accession>A0ABQ0BJR0</accession>
<evidence type="ECO:0000313" key="4">
    <source>
        <dbReference type="EMBL" id="GAA6411688.1"/>
    </source>
</evidence>
<gene>
    <name evidence="4" type="ORF">K040078D81_58050</name>
</gene>
<dbReference type="InterPro" id="IPR022998">
    <property type="entry name" value="ThiamineP_synth_TenI"/>
</dbReference>
<reference evidence="4 5" key="1">
    <citation type="submission" date="2024-04" db="EMBL/GenBank/DDBJ databases">
        <title>Defined microbial consortia suppress multidrug-resistant proinflammatory Enterobacteriaceae via ecological control.</title>
        <authorList>
            <person name="Furuichi M."/>
            <person name="Kawaguchi T."/>
            <person name="Pust M."/>
            <person name="Yasuma K."/>
            <person name="Plichta D."/>
            <person name="Hasegawa N."/>
            <person name="Ohya T."/>
            <person name="Bhattarai S."/>
            <person name="Sasajima S."/>
            <person name="Aoto Y."/>
            <person name="Tuganbaev T."/>
            <person name="Yaginuma M."/>
            <person name="Ueda M."/>
            <person name="Okahashi N."/>
            <person name="Amafuji K."/>
            <person name="Kiridooshi Y."/>
            <person name="Sugita K."/>
            <person name="Strazar M."/>
            <person name="Skelly A."/>
            <person name="Suda W."/>
            <person name="Hattori M."/>
            <person name="Nakamoto N."/>
            <person name="Caballero S."/>
            <person name="Norman J."/>
            <person name="Olle B."/>
            <person name="Tanoue T."/>
            <person name="Arita M."/>
            <person name="Bucci V."/>
            <person name="Atarashi K."/>
            <person name="Xavier R."/>
            <person name="Honda K."/>
        </authorList>
    </citation>
    <scope>NUCLEOTIDE SEQUENCE [LARGE SCALE GENOMIC DNA]</scope>
    <source>
        <strain evidence="5">k04-0078-D8-1</strain>
    </source>
</reference>
<evidence type="ECO:0000256" key="2">
    <source>
        <dbReference type="ARBA" id="ARBA00022977"/>
    </source>
</evidence>
<organism evidence="4 5">
    <name type="scientific">Blautia hominis</name>
    <dbReference type="NCBI Taxonomy" id="2025493"/>
    <lineage>
        <taxon>Bacteria</taxon>
        <taxon>Bacillati</taxon>
        <taxon>Bacillota</taxon>
        <taxon>Clostridia</taxon>
        <taxon>Lachnospirales</taxon>
        <taxon>Lachnospiraceae</taxon>
        <taxon>Blautia</taxon>
    </lineage>
</organism>
<evidence type="ECO:0000256" key="1">
    <source>
        <dbReference type="ARBA" id="ARBA00004948"/>
    </source>
</evidence>
<keyword evidence="2" id="KW-0784">Thiamine biosynthesis</keyword>
<keyword evidence="5" id="KW-1185">Reference proteome</keyword>
<comment type="caution">
    <text evidence="4">The sequence shown here is derived from an EMBL/GenBank/DDBJ whole genome shotgun (WGS) entry which is preliminary data.</text>
</comment>
<sequence>MEKYENELMGRLYSGVPYGKMLAVTSRGLCEGDFLERVEKIAAKGPRGILLREKDLDAGEYVELARRVLEICRRYGTACILHSWPEAARELGCSGIHLSFGQFLKEVEEGNLLEGFGMIGVSVHSAEEAVMAERMGAGYVTAGHVFLTECKKGLPARGLPFLRSVCESVRIPVYAIGGITPDRVNDVLDAGAAGFCVMSGIMCGSLWGFSEK</sequence>
<dbReference type="Gene3D" id="3.20.20.70">
    <property type="entry name" value="Aldolase class I"/>
    <property type="match status" value="1"/>
</dbReference>
<dbReference type="PANTHER" id="PTHR20857">
    <property type="entry name" value="THIAMINE-PHOSPHATE PYROPHOSPHORYLASE"/>
    <property type="match status" value="1"/>
</dbReference>
<name>A0ABQ0BJR0_9FIRM</name>
<dbReference type="InterPro" id="IPR036206">
    <property type="entry name" value="ThiamineP_synth_sf"/>
</dbReference>
<dbReference type="Pfam" id="PF02581">
    <property type="entry name" value="TMP-TENI"/>
    <property type="match status" value="1"/>
</dbReference>
<protein>
    <submittedName>
        <fullName evidence="4">Thiamine phosphate synthase</fullName>
    </submittedName>
</protein>
<dbReference type="EMBL" id="BAABYW010000002">
    <property type="protein sequence ID" value="GAA6411688.1"/>
    <property type="molecule type" value="Genomic_DNA"/>
</dbReference>